<proteinExistence type="predicted"/>
<dbReference type="Proteomes" id="UP000285908">
    <property type="component" value="Unassembled WGS sequence"/>
</dbReference>
<sequence length="652" mass="67590">MKSASGMATPGAGRATGSWVKAAVSLGLMLLCLAAIWHLHRPDPARLAAAVAETSLGQWVLAAFATRVSFAAIAGYDVTLHRWLGTGVGPRAAARSGAAAIAISQAAGFGLVTGTLVRWRCLPRLSLRRTAAVTVAVSLSFLSVWAVLTGALLALWAPLPAALRIAAAVFALAAVAAVLAAATTREVGLGRYLPSLRAMGAAATLVTLDVLTAGFALAVFCPPEVALGPILAAYAVALGAGLLVSTPGGIGGFELVLLAMLPAAGAEPMLAAALCFRLVYHAGPAALAGLALLGAPWLFRDRRRPGPDLLPGDGPEARRALPTASRAEAALSTQAGGGILKTERGATATTIRTRQARVLLGDPHDPAQTDALLEAVIAVARREARIAAAYKLGPRAAARARRRGWHVLAVSQEAWITPRDHRPGRQLRRKLRRAAAAGVRVGPAPTAPPWDDMGRIAADWARRTGGERGLSMGRFDPAYMARQHIFLAWWNGGLVGFLSLHRGSTERTVDLMRLSADAPDGTMHALVAAAIAQADADGIARLSLASAPLDHPAAATPIARAVVRITAHPGLRRFKSAFAPRWEARYLAAPGRLALLIAAADLARAIAAPPPLPARVPRPATSSHENDDGSAFAPKGQAWQEAPECSGASRAA</sequence>
<dbReference type="EMBL" id="RQXX01000001">
    <property type="protein sequence ID" value="RVV99485.1"/>
    <property type="molecule type" value="Genomic_DNA"/>
</dbReference>
<evidence type="ECO:0000256" key="1">
    <source>
        <dbReference type="ARBA" id="ARBA00004651"/>
    </source>
</evidence>
<keyword evidence="4 7" id="KW-1133">Transmembrane helix</keyword>
<evidence type="ECO:0000256" key="5">
    <source>
        <dbReference type="ARBA" id="ARBA00023136"/>
    </source>
</evidence>
<protein>
    <submittedName>
        <fullName evidence="9">DUF2156 domain-containing protein</fullName>
    </submittedName>
</protein>
<evidence type="ECO:0000256" key="6">
    <source>
        <dbReference type="SAM" id="MobiDB-lite"/>
    </source>
</evidence>
<feature type="domain" description="Phosphatidylglycerol lysyltransferase C-terminal" evidence="8">
    <location>
        <begin position="338"/>
        <end position="588"/>
    </location>
</feature>
<dbReference type="InterPro" id="IPR051211">
    <property type="entry name" value="PG_lysyltransferase"/>
</dbReference>
<evidence type="ECO:0000259" key="8">
    <source>
        <dbReference type="Pfam" id="PF09924"/>
    </source>
</evidence>
<dbReference type="GO" id="GO:0055091">
    <property type="term" value="P:phospholipid homeostasis"/>
    <property type="evidence" value="ECO:0007669"/>
    <property type="project" value="TreeGrafter"/>
</dbReference>
<dbReference type="GO" id="GO:0005886">
    <property type="term" value="C:plasma membrane"/>
    <property type="evidence" value="ECO:0007669"/>
    <property type="project" value="UniProtKB-SubCell"/>
</dbReference>
<dbReference type="InterPro" id="IPR024320">
    <property type="entry name" value="LPG_synthase_C"/>
</dbReference>
<accession>A0A438ALK8</accession>
<comment type="subcellular location">
    <subcellularLocation>
        <location evidence="1">Cell membrane</location>
        <topology evidence="1">Multi-pass membrane protein</topology>
    </subcellularLocation>
</comment>
<dbReference type="SUPFAM" id="SSF55729">
    <property type="entry name" value="Acyl-CoA N-acyltransferases (Nat)"/>
    <property type="match status" value="1"/>
</dbReference>
<organism evidence="9 10">
    <name type="scientific">Mesobaculum littorinae</name>
    <dbReference type="NCBI Taxonomy" id="2486419"/>
    <lineage>
        <taxon>Bacteria</taxon>
        <taxon>Pseudomonadati</taxon>
        <taxon>Pseudomonadota</taxon>
        <taxon>Alphaproteobacteria</taxon>
        <taxon>Rhodobacterales</taxon>
        <taxon>Roseobacteraceae</taxon>
        <taxon>Mesobaculum</taxon>
    </lineage>
</organism>
<dbReference type="PANTHER" id="PTHR34697">
    <property type="entry name" value="PHOSPHATIDYLGLYCEROL LYSYLTRANSFERASE"/>
    <property type="match status" value="1"/>
</dbReference>
<feature type="transmembrane region" description="Helical" evidence="7">
    <location>
        <begin position="280"/>
        <end position="299"/>
    </location>
</feature>
<gene>
    <name evidence="9" type="ORF">EKE94_02035</name>
</gene>
<evidence type="ECO:0000313" key="10">
    <source>
        <dbReference type="Proteomes" id="UP000285908"/>
    </source>
</evidence>
<dbReference type="AlphaFoldDB" id="A0A438ALK8"/>
<evidence type="ECO:0000256" key="3">
    <source>
        <dbReference type="ARBA" id="ARBA00022692"/>
    </source>
</evidence>
<evidence type="ECO:0000256" key="7">
    <source>
        <dbReference type="SAM" id="Phobius"/>
    </source>
</evidence>
<feature type="transmembrane region" description="Helical" evidence="7">
    <location>
        <begin position="162"/>
        <end position="184"/>
    </location>
</feature>
<dbReference type="Pfam" id="PF09924">
    <property type="entry name" value="LPG_synthase_C"/>
    <property type="match status" value="1"/>
</dbReference>
<dbReference type="RefSeq" id="WP_127904927.1">
    <property type="nucleotide sequence ID" value="NZ_RQXX01000001.1"/>
</dbReference>
<feature type="region of interest" description="Disordered" evidence="6">
    <location>
        <begin position="610"/>
        <end position="652"/>
    </location>
</feature>
<keyword evidence="3 7" id="KW-0812">Transmembrane</keyword>
<feature type="transmembrane region" description="Helical" evidence="7">
    <location>
        <begin position="131"/>
        <end position="156"/>
    </location>
</feature>
<keyword evidence="2" id="KW-1003">Cell membrane</keyword>
<feature type="transmembrane region" description="Helical" evidence="7">
    <location>
        <begin position="20"/>
        <end position="39"/>
    </location>
</feature>
<keyword evidence="5 7" id="KW-0472">Membrane</keyword>
<reference evidence="9 10" key="1">
    <citation type="submission" date="2018-11" db="EMBL/GenBank/DDBJ databases">
        <title>Mesobaculum littorinae gen. nov., sp. nov., isolated from Littorina scabra that represents a novel genus of the order Rhodobacteraceae.</title>
        <authorList>
            <person name="Li F."/>
        </authorList>
    </citation>
    <scope>NUCLEOTIDE SEQUENCE [LARGE SCALE GENOMIC DNA]</scope>
    <source>
        <strain evidence="9 10">M0103</strain>
    </source>
</reference>
<dbReference type="GO" id="GO:0016755">
    <property type="term" value="F:aminoacyltransferase activity"/>
    <property type="evidence" value="ECO:0007669"/>
    <property type="project" value="TreeGrafter"/>
</dbReference>
<evidence type="ECO:0000256" key="4">
    <source>
        <dbReference type="ARBA" id="ARBA00022989"/>
    </source>
</evidence>
<feature type="transmembrane region" description="Helical" evidence="7">
    <location>
        <begin position="98"/>
        <end position="119"/>
    </location>
</feature>
<name>A0A438ALK8_9RHOB</name>
<dbReference type="InterPro" id="IPR016181">
    <property type="entry name" value="Acyl_CoA_acyltransferase"/>
</dbReference>
<feature type="transmembrane region" description="Helical" evidence="7">
    <location>
        <begin position="256"/>
        <end position="274"/>
    </location>
</feature>
<feature type="transmembrane region" description="Helical" evidence="7">
    <location>
        <begin position="59"/>
        <end position="78"/>
    </location>
</feature>
<feature type="transmembrane region" description="Helical" evidence="7">
    <location>
        <begin position="226"/>
        <end position="244"/>
    </location>
</feature>
<dbReference type="OrthoDB" id="145485at2"/>
<feature type="transmembrane region" description="Helical" evidence="7">
    <location>
        <begin position="196"/>
        <end position="220"/>
    </location>
</feature>
<keyword evidence="10" id="KW-1185">Reference proteome</keyword>
<dbReference type="PANTHER" id="PTHR34697:SF2">
    <property type="entry name" value="PHOSPHATIDYLGLYCEROL LYSYLTRANSFERASE"/>
    <property type="match status" value="1"/>
</dbReference>
<evidence type="ECO:0000313" key="9">
    <source>
        <dbReference type="EMBL" id="RVV99485.1"/>
    </source>
</evidence>
<evidence type="ECO:0000256" key="2">
    <source>
        <dbReference type="ARBA" id="ARBA00022475"/>
    </source>
</evidence>
<comment type="caution">
    <text evidence="9">The sequence shown here is derived from an EMBL/GenBank/DDBJ whole genome shotgun (WGS) entry which is preliminary data.</text>
</comment>